<evidence type="ECO:0000313" key="3">
    <source>
        <dbReference type="Proteomes" id="UP000253606"/>
    </source>
</evidence>
<dbReference type="EMBL" id="CP030840">
    <property type="protein sequence ID" value="AXC11888.1"/>
    <property type="molecule type" value="Genomic_DNA"/>
</dbReference>
<accession>A0A2Z5FYF8</accession>
<gene>
    <name evidence="2" type="ORF">ACPOL_2570</name>
</gene>
<dbReference type="Proteomes" id="UP000253606">
    <property type="component" value="Chromosome"/>
</dbReference>
<dbReference type="KEGG" id="abas:ACPOL_2570"/>
<keyword evidence="3" id="KW-1185">Reference proteome</keyword>
<protein>
    <submittedName>
        <fullName evidence="2">Uncharacterized protein</fullName>
    </submittedName>
</protein>
<evidence type="ECO:0000256" key="1">
    <source>
        <dbReference type="SAM" id="MobiDB-lite"/>
    </source>
</evidence>
<feature type="region of interest" description="Disordered" evidence="1">
    <location>
        <begin position="1"/>
        <end position="37"/>
    </location>
</feature>
<sequence length="37" mass="4007">MPMPGAESSNEEGHEPLHGSFEDHLHTSKPTTDFPGC</sequence>
<organism evidence="2 3">
    <name type="scientific">Acidisarcina polymorpha</name>
    <dbReference type="NCBI Taxonomy" id="2211140"/>
    <lineage>
        <taxon>Bacteria</taxon>
        <taxon>Pseudomonadati</taxon>
        <taxon>Acidobacteriota</taxon>
        <taxon>Terriglobia</taxon>
        <taxon>Terriglobales</taxon>
        <taxon>Acidobacteriaceae</taxon>
        <taxon>Acidisarcina</taxon>
    </lineage>
</organism>
<feature type="compositionally biased region" description="Basic and acidic residues" evidence="1">
    <location>
        <begin position="11"/>
        <end position="26"/>
    </location>
</feature>
<evidence type="ECO:0000313" key="2">
    <source>
        <dbReference type="EMBL" id="AXC11888.1"/>
    </source>
</evidence>
<proteinExistence type="predicted"/>
<dbReference type="AlphaFoldDB" id="A0A2Z5FYF8"/>
<reference evidence="2 3" key="1">
    <citation type="journal article" date="2018" name="Front. Microbiol.">
        <title>Hydrolytic Capabilities as a Key to Environmental Success: Chitinolytic and Cellulolytic Acidobacteria From Acidic Sub-arctic Soils and Boreal Peatlands.</title>
        <authorList>
            <person name="Belova S.E."/>
            <person name="Ravin N.V."/>
            <person name="Pankratov T.A."/>
            <person name="Rakitin A.L."/>
            <person name="Ivanova A.A."/>
            <person name="Beletsky A.V."/>
            <person name="Mardanov A.V."/>
            <person name="Sinninghe Damste J.S."/>
            <person name="Dedysh S.N."/>
        </authorList>
    </citation>
    <scope>NUCLEOTIDE SEQUENCE [LARGE SCALE GENOMIC DNA]</scope>
    <source>
        <strain evidence="2 3">SBC82</strain>
    </source>
</reference>
<name>A0A2Z5FYF8_9BACT</name>